<keyword evidence="19" id="KW-1185">Reference proteome</keyword>
<dbReference type="Proteomes" id="UP000050509">
    <property type="component" value="Unassembled WGS sequence"/>
</dbReference>
<evidence type="ECO:0000256" key="2">
    <source>
        <dbReference type="ARBA" id="ARBA00009189"/>
    </source>
</evidence>
<keyword evidence="13 16" id="KW-0051">Antiviral defense</keyword>
<keyword evidence="14" id="KW-0234">DNA repair</keyword>
<evidence type="ECO:0000256" key="15">
    <source>
        <dbReference type="ARBA" id="ARBA00023211"/>
    </source>
</evidence>
<keyword evidence="12 16" id="KW-0411">Iron-sulfur</keyword>
<keyword evidence="11 16" id="KW-0408">Iron</keyword>
<dbReference type="EC" id="3.1.12.1" evidence="3 16"/>
<keyword evidence="9" id="KW-0347">Helicase</keyword>
<name>A0A0P9D5Y9_9CHLR</name>
<dbReference type="InterPro" id="IPR013343">
    <property type="entry name" value="CRISPR-assoc_prot_Cas4"/>
</dbReference>
<evidence type="ECO:0000256" key="14">
    <source>
        <dbReference type="ARBA" id="ARBA00023204"/>
    </source>
</evidence>
<dbReference type="Pfam" id="PF12705">
    <property type="entry name" value="PDDEXK_1"/>
    <property type="match status" value="1"/>
</dbReference>
<dbReference type="NCBIfam" id="TIGR00372">
    <property type="entry name" value="cas4"/>
    <property type="match status" value="1"/>
</dbReference>
<evidence type="ECO:0000256" key="8">
    <source>
        <dbReference type="ARBA" id="ARBA00022801"/>
    </source>
</evidence>
<proteinExistence type="inferred from homology"/>
<keyword evidence="10 16" id="KW-0269">Exonuclease</keyword>
<comment type="similarity">
    <text evidence="2 16">Belongs to the CRISPR-associated exonuclease Cas4 family.</text>
</comment>
<evidence type="ECO:0000256" key="13">
    <source>
        <dbReference type="ARBA" id="ARBA00023118"/>
    </source>
</evidence>
<sequence length="173" mass="19423">MGVTLGLALLMVAFLVWLWALRMRRGTGLPWVPVSYQDTGGQTPEKPLMARKLGLVGKPDYLLEIRGRTVPVEVKPGRRAERPYESDLMQLAAYCVLVEETSGAAPPYGLLRYATRTFRLDYTEQLRDDVLALLDEMRDALGDVDCERSHGEARRCLGCGFFEQCDQALELAE</sequence>
<keyword evidence="9" id="KW-0067">ATP-binding</keyword>
<evidence type="ECO:0000256" key="11">
    <source>
        <dbReference type="ARBA" id="ARBA00023004"/>
    </source>
</evidence>
<dbReference type="GO" id="GO:0051607">
    <property type="term" value="P:defense response to virus"/>
    <property type="evidence" value="ECO:0007669"/>
    <property type="project" value="UniProtKB-KW"/>
</dbReference>
<keyword evidence="9" id="KW-0547">Nucleotide-binding</keyword>
<keyword evidence="6 16" id="KW-0479">Metal-binding</keyword>
<dbReference type="GO" id="GO:0046872">
    <property type="term" value="F:metal ion binding"/>
    <property type="evidence" value="ECO:0007669"/>
    <property type="project" value="UniProtKB-KW"/>
</dbReference>
<keyword evidence="8 16" id="KW-0378">Hydrolase</keyword>
<evidence type="ECO:0000313" key="19">
    <source>
        <dbReference type="Proteomes" id="UP000050509"/>
    </source>
</evidence>
<evidence type="ECO:0000256" key="5">
    <source>
        <dbReference type="ARBA" id="ARBA00022722"/>
    </source>
</evidence>
<evidence type="ECO:0000256" key="7">
    <source>
        <dbReference type="ARBA" id="ARBA00022763"/>
    </source>
</evidence>
<evidence type="ECO:0000256" key="12">
    <source>
        <dbReference type="ARBA" id="ARBA00023014"/>
    </source>
</evidence>
<evidence type="ECO:0000256" key="10">
    <source>
        <dbReference type="ARBA" id="ARBA00022839"/>
    </source>
</evidence>
<dbReference type="PANTHER" id="PTHR36531:SF6">
    <property type="entry name" value="DNA REPLICATION ATP-DEPENDENT HELICASE_NUCLEASE DNA2"/>
    <property type="match status" value="1"/>
</dbReference>
<evidence type="ECO:0000256" key="1">
    <source>
        <dbReference type="ARBA" id="ARBA00001966"/>
    </source>
</evidence>
<comment type="caution">
    <text evidence="18">The sequence shown here is derived from an EMBL/GenBank/DDBJ whole genome shotgun (WGS) entry which is preliminary data.</text>
</comment>
<dbReference type="InterPro" id="IPR051827">
    <property type="entry name" value="Cas4_exonuclease"/>
</dbReference>
<comment type="cofactor">
    <cofactor evidence="1">
        <name>[4Fe-4S] cluster</name>
        <dbReference type="ChEBI" id="CHEBI:49883"/>
    </cofactor>
</comment>
<keyword evidence="5 16" id="KW-0540">Nuclease</keyword>
<organism evidence="18 19">
    <name type="scientific">Kouleothrix aurantiaca</name>
    <dbReference type="NCBI Taxonomy" id="186479"/>
    <lineage>
        <taxon>Bacteria</taxon>
        <taxon>Bacillati</taxon>
        <taxon>Chloroflexota</taxon>
        <taxon>Chloroflexia</taxon>
        <taxon>Chloroflexales</taxon>
        <taxon>Roseiflexineae</taxon>
        <taxon>Roseiflexaceae</taxon>
        <taxon>Kouleothrix</taxon>
    </lineage>
</organism>
<dbReference type="GO" id="GO:0004527">
    <property type="term" value="F:exonuclease activity"/>
    <property type="evidence" value="ECO:0007669"/>
    <property type="project" value="UniProtKB-KW"/>
</dbReference>
<dbReference type="InterPro" id="IPR038726">
    <property type="entry name" value="PDDEXK_AddAB-type"/>
</dbReference>
<evidence type="ECO:0000259" key="17">
    <source>
        <dbReference type="Pfam" id="PF12705"/>
    </source>
</evidence>
<evidence type="ECO:0000256" key="6">
    <source>
        <dbReference type="ARBA" id="ARBA00022723"/>
    </source>
</evidence>
<reference evidence="18 19" key="1">
    <citation type="submission" date="2015-09" db="EMBL/GenBank/DDBJ databases">
        <title>Draft genome sequence of Kouleothrix aurantiaca JCM 19913.</title>
        <authorList>
            <person name="Hemp J."/>
        </authorList>
    </citation>
    <scope>NUCLEOTIDE SEQUENCE [LARGE SCALE GENOMIC DNA]</scope>
    <source>
        <strain evidence="18 19">COM-B</strain>
    </source>
</reference>
<dbReference type="GO" id="GO:0051536">
    <property type="term" value="F:iron-sulfur cluster binding"/>
    <property type="evidence" value="ECO:0007669"/>
    <property type="project" value="UniProtKB-KW"/>
</dbReference>
<comment type="cofactor">
    <cofactor evidence="16">
        <name>iron-sulfur cluster</name>
        <dbReference type="ChEBI" id="CHEBI:30408"/>
    </cofactor>
</comment>
<evidence type="ECO:0000256" key="9">
    <source>
        <dbReference type="ARBA" id="ARBA00022806"/>
    </source>
</evidence>
<accession>A0A0P9D5Y9</accession>
<feature type="domain" description="PD-(D/E)XK endonuclease-like" evidence="17">
    <location>
        <begin position="11"/>
        <end position="166"/>
    </location>
</feature>
<dbReference type="GO" id="GO:0004386">
    <property type="term" value="F:helicase activity"/>
    <property type="evidence" value="ECO:0007669"/>
    <property type="project" value="UniProtKB-KW"/>
</dbReference>
<gene>
    <name evidence="18" type="ORF">SE17_03445</name>
</gene>
<keyword evidence="7" id="KW-0227">DNA damage</keyword>
<dbReference type="PATRIC" id="fig|186479.3.peg.8680"/>
<dbReference type="PANTHER" id="PTHR36531">
    <property type="entry name" value="CRISPR-ASSOCIATED EXONUCLEASE CAS4"/>
    <property type="match status" value="1"/>
</dbReference>
<protein>
    <recommendedName>
        <fullName evidence="4 16">CRISPR-associated exonuclease Cas4</fullName>
        <ecNumber evidence="3 16">3.1.12.1</ecNumber>
    </recommendedName>
</protein>
<dbReference type="EMBL" id="LJCR01000050">
    <property type="protein sequence ID" value="KPV54483.1"/>
    <property type="molecule type" value="Genomic_DNA"/>
</dbReference>
<dbReference type="Gene3D" id="3.90.320.10">
    <property type="match status" value="1"/>
</dbReference>
<comment type="function">
    <text evidence="16">CRISPR (clustered regularly interspaced short palindromic repeat) is an adaptive immune system that provides protection against mobile genetic elements (viruses, transposable elements and conjugative plasmids). CRISPR clusters contain sequences complementary to antecedent mobile elements and target invading nucleic acids. CRISPR clusters are transcribed and processed into CRISPR RNA (crRNA).</text>
</comment>
<evidence type="ECO:0000256" key="4">
    <source>
        <dbReference type="ARBA" id="ARBA00020049"/>
    </source>
</evidence>
<evidence type="ECO:0000256" key="3">
    <source>
        <dbReference type="ARBA" id="ARBA00012768"/>
    </source>
</evidence>
<dbReference type="GO" id="GO:0006281">
    <property type="term" value="P:DNA repair"/>
    <property type="evidence" value="ECO:0007669"/>
    <property type="project" value="UniProtKB-KW"/>
</dbReference>
<keyword evidence="15 16" id="KW-0464">Manganese</keyword>
<comment type="cofactor">
    <cofactor evidence="16">
        <name>Mg(2+)</name>
        <dbReference type="ChEBI" id="CHEBI:18420"/>
    </cofactor>
    <cofactor evidence="16">
        <name>Mn(2+)</name>
        <dbReference type="ChEBI" id="CHEBI:29035"/>
    </cofactor>
    <text evidence="16">Mg(2+) or Mn(2+) required for ssDNA cleavage activity.</text>
</comment>
<evidence type="ECO:0000256" key="16">
    <source>
        <dbReference type="RuleBase" id="RU365022"/>
    </source>
</evidence>
<dbReference type="AlphaFoldDB" id="A0A0P9D5Y9"/>
<evidence type="ECO:0000313" key="18">
    <source>
        <dbReference type="EMBL" id="KPV54483.1"/>
    </source>
</evidence>
<dbReference type="InterPro" id="IPR011604">
    <property type="entry name" value="PDDEXK-like_dom_sf"/>
</dbReference>